<comment type="caution">
    <text evidence="2">The sequence shown here is derived from an EMBL/GenBank/DDBJ whole genome shotgun (WGS) entry which is preliminary data.</text>
</comment>
<accession>A0ABN8N2D1</accession>
<organism evidence="2 3">
    <name type="scientific">Porites lobata</name>
    <dbReference type="NCBI Taxonomy" id="104759"/>
    <lineage>
        <taxon>Eukaryota</taxon>
        <taxon>Metazoa</taxon>
        <taxon>Cnidaria</taxon>
        <taxon>Anthozoa</taxon>
        <taxon>Hexacorallia</taxon>
        <taxon>Scleractinia</taxon>
        <taxon>Fungiina</taxon>
        <taxon>Poritidae</taxon>
        <taxon>Porites</taxon>
    </lineage>
</organism>
<dbReference type="EMBL" id="CALNXK010000007">
    <property type="protein sequence ID" value="CAH3039623.1"/>
    <property type="molecule type" value="Genomic_DNA"/>
</dbReference>
<dbReference type="Proteomes" id="UP001159405">
    <property type="component" value="Unassembled WGS sequence"/>
</dbReference>
<keyword evidence="3" id="KW-1185">Reference proteome</keyword>
<proteinExistence type="predicted"/>
<name>A0ABN8N2D1_9CNID</name>
<evidence type="ECO:0000313" key="2">
    <source>
        <dbReference type="EMBL" id="CAH3039623.1"/>
    </source>
</evidence>
<evidence type="ECO:0000256" key="1">
    <source>
        <dbReference type="SAM" id="MobiDB-lite"/>
    </source>
</evidence>
<reference evidence="2 3" key="1">
    <citation type="submission" date="2022-05" db="EMBL/GenBank/DDBJ databases">
        <authorList>
            <consortium name="Genoscope - CEA"/>
            <person name="William W."/>
        </authorList>
    </citation>
    <scope>NUCLEOTIDE SEQUENCE [LARGE SCALE GENOMIC DNA]</scope>
</reference>
<gene>
    <name evidence="2" type="ORF">PLOB_00042807</name>
</gene>
<evidence type="ECO:0000313" key="3">
    <source>
        <dbReference type="Proteomes" id="UP001159405"/>
    </source>
</evidence>
<sequence>MTQAQEERITIKTVKESNEEYAVVDEDMRKSKCDQGGPSSSDGEGVQSPPNDDHTAANQSALKKNTERCDKGNDQKEKGHHVYANVLVKESRAVMFCKTTASPDVSPDVTFTEECSTVGEDPVEDLNHSFLEKRKEINSNEAMSGQYPNSGTECNDHFYAVVDKSKKKQMAPKKPLPYSSGHLMYADMSHLPNNKNGKVHRACASTVYADINHSAKRKVKTGWKPRLPTM</sequence>
<protein>
    <submittedName>
        <fullName evidence="2">Uncharacterized protein</fullName>
    </submittedName>
</protein>
<feature type="compositionally biased region" description="Basic and acidic residues" evidence="1">
    <location>
        <begin position="64"/>
        <end position="77"/>
    </location>
</feature>
<feature type="region of interest" description="Disordered" evidence="1">
    <location>
        <begin position="20"/>
        <end position="81"/>
    </location>
</feature>